<evidence type="ECO:0000313" key="3">
    <source>
        <dbReference type="Proteomes" id="UP000789595"/>
    </source>
</evidence>
<feature type="region of interest" description="Disordered" evidence="1">
    <location>
        <begin position="19"/>
        <end position="39"/>
    </location>
</feature>
<evidence type="ECO:0000256" key="1">
    <source>
        <dbReference type="SAM" id="MobiDB-lite"/>
    </source>
</evidence>
<dbReference type="OrthoDB" id="73371at2759"/>
<evidence type="ECO:0000313" key="2">
    <source>
        <dbReference type="EMBL" id="CAH0374408.1"/>
    </source>
</evidence>
<keyword evidence="3" id="KW-1185">Reference proteome</keyword>
<dbReference type="AlphaFoldDB" id="A0A8J2SL38"/>
<dbReference type="Proteomes" id="UP000789595">
    <property type="component" value="Unassembled WGS sequence"/>
</dbReference>
<name>A0A8J2SL38_9STRA</name>
<accession>A0A8J2SL38</accession>
<protein>
    <submittedName>
        <fullName evidence="2">Uncharacterized protein</fullName>
    </submittedName>
</protein>
<gene>
    <name evidence="2" type="ORF">PECAL_4P16870</name>
</gene>
<dbReference type="EMBL" id="CAKKNE010000004">
    <property type="protein sequence ID" value="CAH0374408.1"/>
    <property type="molecule type" value="Genomic_DNA"/>
</dbReference>
<proteinExistence type="predicted"/>
<reference evidence="2" key="1">
    <citation type="submission" date="2021-11" db="EMBL/GenBank/DDBJ databases">
        <authorList>
            <consortium name="Genoscope - CEA"/>
            <person name="William W."/>
        </authorList>
    </citation>
    <scope>NUCLEOTIDE SEQUENCE</scope>
</reference>
<organism evidence="2 3">
    <name type="scientific">Pelagomonas calceolata</name>
    <dbReference type="NCBI Taxonomy" id="35677"/>
    <lineage>
        <taxon>Eukaryota</taxon>
        <taxon>Sar</taxon>
        <taxon>Stramenopiles</taxon>
        <taxon>Ochrophyta</taxon>
        <taxon>Pelagophyceae</taxon>
        <taxon>Pelagomonadales</taxon>
        <taxon>Pelagomonadaceae</taxon>
        <taxon>Pelagomonas</taxon>
    </lineage>
</organism>
<sequence>MPVCVHCLKSFDVAAPTPCKTHPGSWQGSERGKLHGTSSSDPAVAHLPLIVYAWDCCGSDDPDAEGCVSGAHRSFDDGDGEIPLCDAPVVKKRKVEAQTSQISMTDSERYKRDDAGCADRLKKREADQMVPCIDPEIGEDDQGVGARFQGYDGFTIGGPPVFR</sequence>
<comment type="caution">
    <text evidence="2">The sequence shown here is derived from an EMBL/GenBank/DDBJ whole genome shotgun (WGS) entry which is preliminary data.</text>
</comment>